<evidence type="ECO:0000313" key="1">
    <source>
        <dbReference type="EMBL" id="CAI2198486.1"/>
    </source>
</evidence>
<accession>A0A9W4TAM4</accession>
<proteinExistence type="predicted"/>
<keyword evidence="2" id="KW-1185">Reference proteome</keyword>
<gene>
    <name evidence="1" type="ORF">FWILDA_LOCUS18596</name>
</gene>
<feature type="non-terminal residue" evidence="1">
    <location>
        <position position="1"/>
    </location>
</feature>
<dbReference type="Proteomes" id="UP001153678">
    <property type="component" value="Unassembled WGS sequence"/>
</dbReference>
<reference evidence="1" key="1">
    <citation type="submission" date="2022-08" db="EMBL/GenBank/DDBJ databases">
        <authorList>
            <person name="Kallberg Y."/>
            <person name="Tangrot J."/>
            <person name="Rosling A."/>
        </authorList>
    </citation>
    <scope>NUCLEOTIDE SEQUENCE</scope>
    <source>
        <strain evidence="1">Wild A</strain>
    </source>
</reference>
<name>A0A9W4TAM4_9GLOM</name>
<evidence type="ECO:0000313" key="2">
    <source>
        <dbReference type="Proteomes" id="UP001153678"/>
    </source>
</evidence>
<comment type="caution">
    <text evidence="1">The sequence shown here is derived from an EMBL/GenBank/DDBJ whole genome shotgun (WGS) entry which is preliminary data.</text>
</comment>
<feature type="non-terminal residue" evidence="1">
    <location>
        <position position="40"/>
    </location>
</feature>
<dbReference type="AlphaFoldDB" id="A0A9W4TAM4"/>
<sequence>LDHGNNEQLREEYEKNLKNPVQILLENQDENINKVIPRNN</sequence>
<dbReference type="EMBL" id="CAMKVN010018778">
    <property type="protein sequence ID" value="CAI2198486.1"/>
    <property type="molecule type" value="Genomic_DNA"/>
</dbReference>
<organism evidence="1 2">
    <name type="scientific">Funneliformis geosporum</name>
    <dbReference type="NCBI Taxonomy" id="1117311"/>
    <lineage>
        <taxon>Eukaryota</taxon>
        <taxon>Fungi</taxon>
        <taxon>Fungi incertae sedis</taxon>
        <taxon>Mucoromycota</taxon>
        <taxon>Glomeromycotina</taxon>
        <taxon>Glomeromycetes</taxon>
        <taxon>Glomerales</taxon>
        <taxon>Glomeraceae</taxon>
        <taxon>Funneliformis</taxon>
    </lineage>
</organism>
<protein>
    <submittedName>
        <fullName evidence="1">18250_t:CDS:1</fullName>
    </submittedName>
</protein>